<evidence type="ECO:0000313" key="2">
    <source>
        <dbReference type="Proteomes" id="UP000224877"/>
    </source>
</evidence>
<accession>A0A1B4XWN7</accession>
<gene>
    <name evidence="1" type="ORF">BPT24_107</name>
</gene>
<organism evidence="1 2">
    <name type="scientific">Tenacibaculum phage pT24</name>
    <dbReference type="NCBI Taxonomy" id="1880590"/>
    <lineage>
        <taxon>Viruses</taxon>
        <taxon>Duplodnaviria</taxon>
        <taxon>Heunggongvirae</taxon>
        <taxon>Uroviricota</taxon>
        <taxon>Caudoviricetes</taxon>
        <taxon>Kungbxnavirus</taxon>
        <taxon>Kungbxnavirus pT24</taxon>
    </lineage>
</organism>
<protein>
    <submittedName>
        <fullName evidence="1">Uncharacterized protein</fullName>
    </submittedName>
</protein>
<keyword evidence="2" id="KW-1185">Reference proteome</keyword>
<sequence>MKYTYFEKAIIAMVSEMKTLFKNYGFVSNLSKHQDFPVYIQNSGDRAYMEVHSNEIKEVSKTEKIILPALVLHFRGVSINEDEKTNETQGAITLKHNGFEQEYTGEVQHYPCEIRMEGTFLGTDIFQYLSFVEYMMNGVYKNKPFNFKYMGKNMEGTIVMETTDHDPEYNEITNFEDFEEMSSHNSILAMNVKLQYPSFNLNSSLSGDVDESGDGIYEGGIGIPVNMTKKGDVIKSVISYTDLEKINKPVGELIVGDNFPENLKKKLQNE</sequence>
<evidence type="ECO:0000313" key="1">
    <source>
        <dbReference type="EMBL" id="BAV39232.1"/>
    </source>
</evidence>
<dbReference type="EMBL" id="LC168164">
    <property type="protein sequence ID" value="BAV39232.1"/>
    <property type="molecule type" value="Genomic_DNA"/>
</dbReference>
<name>A0A1B4XWN7_9CAUD</name>
<reference evidence="1 2" key="1">
    <citation type="submission" date="2016-07" db="EMBL/GenBank/DDBJ databases">
        <title>Characterization of three bacteriophages infecting bacteria isolated from shrimp culture pond water.</title>
        <authorList>
            <person name="Khoa H.V."/>
        </authorList>
    </citation>
    <scope>NUCLEOTIDE SEQUENCE [LARGE SCALE GENOMIC DNA]</scope>
</reference>
<dbReference type="Proteomes" id="UP000224877">
    <property type="component" value="Segment"/>
</dbReference>
<proteinExistence type="predicted"/>